<dbReference type="EMBL" id="VRLW01000001">
    <property type="protein sequence ID" value="KAA1259008.1"/>
    <property type="molecule type" value="Genomic_DNA"/>
</dbReference>
<feature type="transmembrane region" description="Helical" evidence="4">
    <location>
        <begin position="356"/>
        <end position="377"/>
    </location>
</feature>
<reference evidence="6 7" key="1">
    <citation type="submission" date="2019-08" db="EMBL/GenBank/DDBJ databases">
        <title>Deep-cultivation of Planctomycetes and their phenomic and genomic characterization uncovers novel biology.</title>
        <authorList>
            <person name="Wiegand S."/>
            <person name="Jogler M."/>
            <person name="Boedeker C."/>
            <person name="Pinto D."/>
            <person name="Vollmers J."/>
            <person name="Rivas-Marin E."/>
            <person name="Kohn T."/>
            <person name="Peeters S.H."/>
            <person name="Heuer A."/>
            <person name="Rast P."/>
            <person name="Oberbeckmann S."/>
            <person name="Bunk B."/>
            <person name="Jeske O."/>
            <person name="Meyerdierks A."/>
            <person name="Storesund J.E."/>
            <person name="Kallscheuer N."/>
            <person name="Luecker S."/>
            <person name="Lage O.M."/>
            <person name="Pohl T."/>
            <person name="Merkel B.J."/>
            <person name="Hornburger P."/>
            <person name="Mueller R.-W."/>
            <person name="Bruemmer F."/>
            <person name="Labrenz M."/>
            <person name="Spormann A.M."/>
            <person name="Op Den Camp H."/>
            <person name="Overmann J."/>
            <person name="Amann R."/>
            <person name="Jetten M.S.M."/>
            <person name="Mascher T."/>
            <person name="Medema M.H."/>
            <person name="Devos D.P."/>
            <person name="Kaster A.-K."/>
            <person name="Ovreas L."/>
            <person name="Rohde M."/>
            <person name="Galperin M.Y."/>
            <person name="Jogler C."/>
        </authorList>
    </citation>
    <scope>NUCLEOTIDE SEQUENCE [LARGE SCALE GENOMIC DNA]</scope>
    <source>
        <strain evidence="6 7">LF1</strain>
    </source>
</reference>
<evidence type="ECO:0000256" key="3">
    <source>
        <dbReference type="ARBA" id="ARBA00022679"/>
    </source>
</evidence>
<feature type="transmembrane region" description="Helical" evidence="4">
    <location>
        <begin position="298"/>
        <end position="319"/>
    </location>
</feature>
<keyword evidence="3 6" id="KW-0808">Transferase</keyword>
<dbReference type="SUPFAM" id="SSF53448">
    <property type="entry name" value="Nucleotide-diphospho-sugar transferases"/>
    <property type="match status" value="1"/>
</dbReference>
<feature type="transmembrane region" description="Helical" evidence="4">
    <location>
        <begin position="6"/>
        <end position="23"/>
    </location>
</feature>
<dbReference type="Pfam" id="PF00535">
    <property type="entry name" value="Glycos_transf_2"/>
    <property type="match status" value="1"/>
</dbReference>
<sequence length="388" mass="43190">MTYAAFALLLVIFYVYVGYPVLLKLASTRRPSSFGEESSMTSDTDWPSVSVVVTAHNAAHLVAGKLDNLSAVEYPGELDVNFVLDGCTDGTSNAISENLSQVSWDVHVVETDVRNGKEAAIRHALPRLSGEVLMFSDADAEMQPDTVLELVKKLKEPGVGVACGREWHLSRNKGSAGEGQGLFYRYEDLIKQMQEKCTSLCYVQGGVFAMWKNLYPDEIPVGCTQDGVIAFDVVLQGKRVAFQPSAVSQEYYDLGMQADFARRIRTVSRAFYSAWCRRQVFNPARTGWYGVHVLSARVLRWMVFPLALTSLAMLIATSIMGDRLAMTVLLCFCVWAIATFLGFLTEVSGKRISILYLPFYFTYIHLAAMLGVLRVLFGKRTTTWTPTR</sequence>
<evidence type="ECO:0000256" key="1">
    <source>
        <dbReference type="ARBA" id="ARBA00006739"/>
    </source>
</evidence>
<evidence type="ECO:0000259" key="5">
    <source>
        <dbReference type="Pfam" id="PF00535"/>
    </source>
</evidence>
<feature type="domain" description="Glycosyltransferase 2-like" evidence="5">
    <location>
        <begin position="50"/>
        <end position="178"/>
    </location>
</feature>
<dbReference type="Proteomes" id="UP000322699">
    <property type="component" value="Unassembled WGS sequence"/>
</dbReference>
<dbReference type="EC" id="2.4.1.-" evidence="6"/>
<keyword evidence="2 6" id="KW-0328">Glycosyltransferase</keyword>
<keyword evidence="7" id="KW-1185">Reference proteome</keyword>
<dbReference type="InterPro" id="IPR029044">
    <property type="entry name" value="Nucleotide-diphossugar_trans"/>
</dbReference>
<evidence type="ECO:0000313" key="6">
    <source>
        <dbReference type="EMBL" id="KAA1259008.1"/>
    </source>
</evidence>
<protein>
    <submittedName>
        <fullName evidence="6">Beta-monoglucosyldiacylglycerol synthase</fullName>
        <ecNumber evidence="6">2.4.1.-</ecNumber>
    </submittedName>
</protein>
<proteinExistence type="inferred from homology"/>
<name>A0A5B1CCW5_9BACT</name>
<keyword evidence="4" id="KW-1133">Transmembrane helix</keyword>
<dbReference type="PANTHER" id="PTHR43630:SF1">
    <property type="entry name" value="POLY-BETA-1,6-N-ACETYL-D-GLUCOSAMINE SYNTHASE"/>
    <property type="match status" value="1"/>
</dbReference>
<gene>
    <name evidence="6" type="ORF">LF1_15330</name>
</gene>
<dbReference type="GO" id="GO:0016757">
    <property type="term" value="F:glycosyltransferase activity"/>
    <property type="evidence" value="ECO:0007669"/>
    <property type="project" value="UniProtKB-KW"/>
</dbReference>
<keyword evidence="4" id="KW-0812">Transmembrane</keyword>
<accession>A0A5B1CCW5</accession>
<evidence type="ECO:0000313" key="7">
    <source>
        <dbReference type="Proteomes" id="UP000322699"/>
    </source>
</evidence>
<feature type="transmembrane region" description="Helical" evidence="4">
    <location>
        <begin position="325"/>
        <end position="344"/>
    </location>
</feature>
<comment type="similarity">
    <text evidence="1">Belongs to the glycosyltransferase 2 family.</text>
</comment>
<dbReference type="PANTHER" id="PTHR43630">
    <property type="entry name" value="POLY-BETA-1,6-N-ACETYL-D-GLUCOSAMINE SYNTHASE"/>
    <property type="match status" value="1"/>
</dbReference>
<dbReference type="AlphaFoldDB" id="A0A5B1CCW5"/>
<evidence type="ECO:0000256" key="4">
    <source>
        <dbReference type="SAM" id="Phobius"/>
    </source>
</evidence>
<dbReference type="Gene3D" id="3.90.550.10">
    <property type="entry name" value="Spore Coat Polysaccharide Biosynthesis Protein SpsA, Chain A"/>
    <property type="match status" value="1"/>
</dbReference>
<keyword evidence="4" id="KW-0472">Membrane</keyword>
<dbReference type="InterPro" id="IPR001173">
    <property type="entry name" value="Glyco_trans_2-like"/>
</dbReference>
<evidence type="ECO:0000256" key="2">
    <source>
        <dbReference type="ARBA" id="ARBA00022676"/>
    </source>
</evidence>
<organism evidence="6 7">
    <name type="scientific">Rubripirellula obstinata</name>
    <dbReference type="NCBI Taxonomy" id="406547"/>
    <lineage>
        <taxon>Bacteria</taxon>
        <taxon>Pseudomonadati</taxon>
        <taxon>Planctomycetota</taxon>
        <taxon>Planctomycetia</taxon>
        <taxon>Pirellulales</taxon>
        <taxon>Pirellulaceae</taxon>
        <taxon>Rubripirellula</taxon>
    </lineage>
</organism>
<comment type="caution">
    <text evidence="6">The sequence shown here is derived from an EMBL/GenBank/DDBJ whole genome shotgun (WGS) entry which is preliminary data.</text>
</comment>